<sequence>MSFTLSLSKFLQARLNVLIFRFLPFHTSRLYLLFLGKIYYNLKKKEKSHIKNTLTYVYKDSRTPEELNRIIRETFRGIIAHYHEKLFIAYNYLPNTLKFLRKSVNLTGEEDFKAALDKGKGVILVTAHYGAVEALPGALAVRGYPVTMILRFQTQRLKESLNRRAEPLGLELMDLDEGNVFMQAVNALKKGRILITECDEFDSWRTSKNNPVSFLGKEFDGDRTLEILRKRSGSAVATALMHREGQKKFTMNLKTLITEEDDNRSVSQAALSVLDEAIHKTPYQWYQWADFGEKLEAEEERKKKIENEKEKGFSQTIEENTVSL</sequence>
<dbReference type="RefSeq" id="WP_184745203.1">
    <property type="nucleotide sequence ID" value="NZ_JACHGJ010000002.1"/>
</dbReference>
<keyword evidence="9" id="KW-1185">Reference proteome</keyword>
<gene>
    <name evidence="8" type="ORF">HNR50_001382</name>
</gene>
<feature type="coiled-coil region" evidence="7">
    <location>
        <begin position="288"/>
        <end position="315"/>
    </location>
</feature>
<dbReference type="Pfam" id="PF03279">
    <property type="entry name" value="Lip_A_acyltrans"/>
    <property type="match status" value="1"/>
</dbReference>
<evidence type="ECO:0000256" key="6">
    <source>
        <dbReference type="ARBA" id="ARBA00023315"/>
    </source>
</evidence>
<dbReference type="Proteomes" id="UP000587760">
    <property type="component" value="Unassembled WGS sequence"/>
</dbReference>
<keyword evidence="4 8" id="KW-0808">Transferase</keyword>
<evidence type="ECO:0000256" key="5">
    <source>
        <dbReference type="ARBA" id="ARBA00023136"/>
    </source>
</evidence>
<comment type="caution">
    <text evidence="8">The sequence shown here is derived from an EMBL/GenBank/DDBJ whole genome shotgun (WGS) entry which is preliminary data.</text>
</comment>
<keyword evidence="3" id="KW-0997">Cell inner membrane</keyword>
<evidence type="ECO:0000256" key="7">
    <source>
        <dbReference type="SAM" id="Coils"/>
    </source>
</evidence>
<accession>A0A841R3S6</accession>
<dbReference type="GO" id="GO:0009247">
    <property type="term" value="P:glycolipid biosynthetic process"/>
    <property type="evidence" value="ECO:0007669"/>
    <property type="project" value="UniProtKB-ARBA"/>
</dbReference>
<keyword evidence="2" id="KW-1003">Cell membrane</keyword>
<dbReference type="PANTHER" id="PTHR30606:SF10">
    <property type="entry name" value="PHOSPHATIDYLINOSITOL MANNOSIDE ACYLTRANSFERASE"/>
    <property type="match status" value="1"/>
</dbReference>
<keyword evidence="7" id="KW-0175">Coiled coil</keyword>
<comment type="subcellular location">
    <subcellularLocation>
        <location evidence="1">Cell inner membrane</location>
    </subcellularLocation>
</comment>
<dbReference type="InterPro" id="IPR004960">
    <property type="entry name" value="LipA_acyltrans"/>
</dbReference>
<proteinExistence type="predicted"/>
<evidence type="ECO:0000256" key="3">
    <source>
        <dbReference type="ARBA" id="ARBA00022519"/>
    </source>
</evidence>
<dbReference type="PANTHER" id="PTHR30606">
    <property type="entry name" value="LIPID A BIOSYNTHESIS LAUROYL ACYLTRANSFERASE"/>
    <property type="match status" value="1"/>
</dbReference>
<dbReference type="GO" id="GO:0005886">
    <property type="term" value="C:plasma membrane"/>
    <property type="evidence" value="ECO:0007669"/>
    <property type="project" value="UniProtKB-SubCell"/>
</dbReference>
<keyword evidence="6 8" id="KW-0012">Acyltransferase</keyword>
<evidence type="ECO:0000256" key="1">
    <source>
        <dbReference type="ARBA" id="ARBA00004533"/>
    </source>
</evidence>
<evidence type="ECO:0000256" key="2">
    <source>
        <dbReference type="ARBA" id="ARBA00022475"/>
    </source>
</evidence>
<protein>
    <submittedName>
        <fullName evidence="8">Lauroyl/myristoyl acyltransferase</fullName>
    </submittedName>
</protein>
<dbReference type="GO" id="GO:0016746">
    <property type="term" value="F:acyltransferase activity"/>
    <property type="evidence" value="ECO:0007669"/>
    <property type="project" value="UniProtKB-KW"/>
</dbReference>
<dbReference type="AlphaFoldDB" id="A0A841R3S6"/>
<dbReference type="EMBL" id="JACHGJ010000002">
    <property type="protein sequence ID" value="MBB6479724.1"/>
    <property type="molecule type" value="Genomic_DNA"/>
</dbReference>
<name>A0A841R3S6_9SPIO</name>
<keyword evidence="5" id="KW-0472">Membrane</keyword>
<evidence type="ECO:0000313" key="9">
    <source>
        <dbReference type="Proteomes" id="UP000587760"/>
    </source>
</evidence>
<evidence type="ECO:0000256" key="4">
    <source>
        <dbReference type="ARBA" id="ARBA00022679"/>
    </source>
</evidence>
<dbReference type="CDD" id="cd07984">
    <property type="entry name" value="LPLAT_LABLAT-like"/>
    <property type="match status" value="1"/>
</dbReference>
<evidence type="ECO:0000313" key="8">
    <source>
        <dbReference type="EMBL" id="MBB6479724.1"/>
    </source>
</evidence>
<reference evidence="8 9" key="1">
    <citation type="submission" date="2020-08" db="EMBL/GenBank/DDBJ databases">
        <title>Genomic Encyclopedia of Type Strains, Phase IV (KMG-IV): sequencing the most valuable type-strain genomes for metagenomic binning, comparative biology and taxonomic classification.</title>
        <authorList>
            <person name="Goeker M."/>
        </authorList>
    </citation>
    <scope>NUCLEOTIDE SEQUENCE [LARGE SCALE GENOMIC DNA]</scope>
    <source>
        <strain evidence="8 9">DSM 2461</strain>
    </source>
</reference>
<organism evidence="8 9">
    <name type="scientific">Spirochaeta isovalerica</name>
    <dbReference type="NCBI Taxonomy" id="150"/>
    <lineage>
        <taxon>Bacteria</taxon>
        <taxon>Pseudomonadati</taxon>
        <taxon>Spirochaetota</taxon>
        <taxon>Spirochaetia</taxon>
        <taxon>Spirochaetales</taxon>
        <taxon>Spirochaetaceae</taxon>
        <taxon>Spirochaeta</taxon>
    </lineage>
</organism>